<reference evidence="1 2" key="1">
    <citation type="submission" date="2020-09" db="EMBL/GenBank/DDBJ databases">
        <title>De no assembly of potato wild relative species, Solanum commersonii.</title>
        <authorList>
            <person name="Cho K."/>
        </authorList>
    </citation>
    <scope>NUCLEOTIDE SEQUENCE [LARGE SCALE GENOMIC DNA]</scope>
    <source>
        <strain evidence="1">LZ3.2</strain>
        <tissue evidence="1">Leaf</tissue>
    </source>
</reference>
<accession>A0A9J5XV08</accession>
<gene>
    <name evidence="1" type="ORF">H5410_041530</name>
</gene>
<dbReference type="Proteomes" id="UP000824120">
    <property type="component" value="Chromosome 8"/>
</dbReference>
<dbReference type="AlphaFoldDB" id="A0A9J5XV08"/>
<keyword evidence="2" id="KW-1185">Reference proteome</keyword>
<evidence type="ECO:0000313" key="1">
    <source>
        <dbReference type="EMBL" id="KAG5591016.1"/>
    </source>
</evidence>
<evidence type="ECO:0000313" key="2">
    <source>
        <dbReference type="Proteomes" id="UP000824120"/>
    </source>
</evidence>
<name>A0A9J5XV08_SOLCO</name>
<protein>
    <submittedName>
        <fullName evidence="1">Uncharacterized protein</fullName>
    </submittedName>
</protein>
<organism evidence="1 2">
    <name type="scientific">Solanum commersonii</name>
    <name type="common">Commerson's wild potato</name>
    <name type="synonym">Commerson's nightshade</name>
    <dbReference type="NCBI Taxonomy" id="4109"/>
    <lineage>
        <taxon>Eukaryota</taxon>
        <taxon>Viridiplantae</taxon>
        <taxon>Streptophyta</taxon>
        <taxon>Embryophyta</taxon>
        <taxon>Tracheophyta</taxon>
        <taxon>Spermatophyta</taxon>
        <taxon>Magnoliopsida</taxon>
        <taxon>eudicotyledons</taxon>
        <taxon>Gunneridae</taxon>
        <taxon>Pentapetalae</taxon>
        <taxon>asterids</taxon>
        <taxon>lamiids</taxon>
        <taxon>Solanales</taxon>
        <taxon>Solanaceae</taxon>
        <taxon>Solanoideae</taxon>
        <taxon>Solaneae</taxon>
        <taxon>Solanum</taxon>
    </lineage>
</organism>
<dbReference type="EMBL" id="JACXVP010000008">
    <property type="protein sequence ID" value="KAG5591016.1"/>
    <property type="molecule type" value="Genomic_DNA"/>
</dbReference>
<comment type="caution">
    <text evidence="1">The sequence shown here is derived from an EMBL/GenBank/DDBJ whole genome shotgun (WGS) entry which is preliminary data.</text>
</comment>
<sequence>MFSRTRQPSILVDWEGMIFESAVEFRKAITDYGVRQKVQLKIKPNEPHRVRVTVALKQEHEFCQLYIGVAFVLHINIFQSQLFCQLY</sequence>
<proteinExistence type="predicted"/>